<dbReference type="Proteomes" id="UP000265419">
    <property type="component" value="Unassembled WGS sequence"/>
</dbReference>
<dbReference type="InterPro" id="IPR000086">
    <property type="entry name" value="NUDIX_hydrolase_dom"/>
</dbReference>
<dbReference type="SUPFAM" id="SSF55811">
    <property type="entry name" value="Nudix"/>
    <property type="match status" value="1"/>
</dbReference>
<feature type="domain" description="Nudix hydrolase" evidence="2">
    <location>
        <begin position="51"/>
        <end position="182"/>
    </location>
</feature>
<dbReference type="CDD" id="cd03674">
    <property type="entry name" value="NUDIX_Hydrolase"/>
    <property type="match status" value="1"/>
</dbReference>
<dbReference type="PANTHER" id="PTHR43736">
    <property type="entry name" value="ADP-RIBOSE PYROPHOSPHATASE"/>
    <property type="match status" value="1"/>
</dbReference>
<proteinExistence type="inferred from homology"/>
<dbReference type="RefSeq" id="WP_119424431.1">
    <property type="nucleotide sequence ID" value="NZ_QQXK01000011.1"/>
</dbReference>
<dbReference type="InterPro" id="IPR015797">
    <property type="entry name" value="NUDIX_hydrolase-like_dom_sf"/>
</dbReference>
<protein>
    <submittedName>
        <fullName evidence="3">NUDIX domain-containing protein</fullName>
    </submittedName>
</protein>
<dbReference type="EMBL" id="QQXK01000011">
    <property type="protein sequence ID" value="RII42489.1"/>
    <property type="molecule type" value="Genomic_DNA"/>
</dbReference>
<evidence type="ECO:0000259" key="2">
    <source>
        <dbReference type="PROSITE" id="PS51462"/>
    </source>
</evidence>
<gene>
    <name evidence="3" type="ORF">DWB68_06985</name>
</gene>
<evidence type="ECO:0000313" key="3">
    <source>
        <dbReference type="EMBL" id="RII42489.1"/>
    </source>
</evidence>
<dbReference type="PANTHER" id="PTHR43736:SF1">
    <property type="entry name" value="DIHYDRONEOPTERIN TRIPHOSPHATE DIPHOSPHATASE"/>
    <property type="match status" value="1"/>
</dbReference>
<sequence>MNAQLLHDVETLLAGWEKRWGTPDAREAAALADARAALAQEPPALLRHPWRTHVTCSAFVFSSDLRSTLLVHHVKGDFWVQPGGHPEDDDASAIGAALREAREETGASPLGTPVVVDLDHHALSGAFGHCASHLDLSVAVLADPEAALLVSAESHDLAWFPVEELPAKLPSGFAARLARVLARTAAL</sequence>
<dbReference type="Pfam" id="PF00293">
    <property type="entry name" value="NUDIX"/>
    <property type="match status" value="1"/>
</dbReference>
<reference evidence="3 4" key="1">
    <citation type="submission" date="2018-07" db="EMBL/GenBank/DDBJ databases">
        <title>Arthrobacter sp. nov., isolated from raw cow's milk with high bacterial count.</title>
        <authorList>
            <person name="Hahne J."/>
            <person name="Isele D."/>
            <person name="Lipski A."/>
        </authorList>
    </citation>
    <scope>NUCLEOTIDE SEQUENCE [LARGE SCALE GENOMIC DNA]</scope>
    <source>
        <strain evidence="3 4">JZ R-35</strain>
    </source>
</reference>
<accession>A0A399JE70</accession>
<comment type="similarity">
    <text evidence="1">Belongs to the Nudix hydrolase family.</text>
</comment>
<name>A0A399JE70_9MICC</name>
<evidence type="ECO:0000313" key="4">
    <source>
        <dbReference type="Proteomes" id="UP000265419"/>
    </source>
</evidence>
<evidence type="ECO:0000256" key="1">
    <source>
        <dbReference type="ARBA" id="ARBA00005582"/>
    </source>
</evidence>
<dbReference type="PROSITE" id="PS51462">
    <property type="entry name" value="NUDIX"/>
    <property type="match status" value="1"/>
</dbReference>
<dbReference type="AlphaFoldDB" id="A0A399JE70"/>
<dbReference type="Gene3D" id="3.90.79.10">
    <property type="entry name" value="Nucleoside Triphosphate Pyrophosphohydrolase"/>
    <property type="match status" value="1"/>
</dbReference>
<keyword evidence="4" id="KW-1185">Reference proteome</keyword>
<comment type="caution">
    <text evidence="3">The sequence shown here is derived from an EMBL/GenBank/DDBJ whole genome shotgun (WGS) entry which is preliminary data.</text>
</comment>
<organism evidence="3 4">
    <name type="scientific">Galactobacter valiniphilus</name>
    <dbReference type="NCBI Taxonomy" id="2676122"/>
    <lineage>
        <taxon>Bacteria</taxon>
        <taxon>Bacillati</taxon>
        <taxon>Actinomycetota</taxon>
        <taxon>Actinomycetes</taxon>
        <taxon>Micrococcales</taxon>
        <taxon>Micrococcaceae</taxon>
        <taxon>Galactobacter</taxon>
    </lineage>
</organism>